<evidence type="ECO:0000313" key="1">
    <source>
        <dbReference type="EMBL" id="OGY51778.1"/>
    </source>
</evidence>
<comment type="caution">
    <text evidence="1">The sequence shown here is derived from an EMBL/GenBank/DDBJ whole genome shotgun (WGS) entry which is preliminary data.</text>
</comment>
<evidence type="ECO:0000313" key="2">
    <source>
        <dbReference type="Proteomes" id="UP000177376"/>
    </source>
</evidence>
<sequence>MKYPALNEIFRLKIDGDLLGNSPFSMVRASDHQPNDWRYVGNFIRGIQEREFRLVNTNTVVINIGEARKALAMVHTITTCESQWLWAFQLQFPIYDHNGPIGFADPAWIDPHGNIRFPCINTDGRLGFFPSHLMLYNFWRFLVPV</sequence>
<reference evidence="1 2" key="1">
    <citation type="journal article" date="2016" name="Nat. Commun.">
        <title>Thousands of microbial genomes shed light on interconnected biogeochemical processes in an aquifer system.</title>
        <authorList>
            <person name="Anantharaman K."/>
            <person name="Brown C.T."/>
            <person name="Hug L.A."/>
            <person name="Sharon I."/>
            <person name="Castelle C.J."/>
            <person name="Probst A.J."/>
            <person name="Thomas B.C."/>
            <person name="Singh A."/>
            <person name="Wilkins M.J."/>
            <person name="Karaoz U."/>
            <person name="Brodie E.L."/>
            <person name="Williams K.H."/>
            <person name="Hubbard S.S."/>
            <person name="Banfield J.F."/>
        </authorList>
    </citation>
    <scope>NUCLEOTIDE SEQUENCE [LARGE SCALE GENOMIC DNA]</scope>
</reference>
<name>A0A1G1YHD9_9BACT</name>
<dbReference type="EMBL" id="MHIM01000031">
    <property type="protein sequence ID" value="OGY51778.1"/>
    <property type="molecule type" value="Genomic_DNA"/>
</dbReference>
<protein>
    <submittedName>
        <fullName evidence="1">Uncharacterized protein</fullName>
    </submittedName>
</protein>
<gene>
    <name evidence="1" type="ORF">A3A02_04080</name>
</gene>
<accession>A0A1G1YHD9</accession>
<dbReference type="AlphaFoldDB" id="A0A1G1YHD9"/>
<dbReference type="Proteomes" id="UP000177376">
    <property type="component" value="Unassembled WGS sequence"/>
</dbReference>
<proteinExistence type="predicted"/>
<organism evidence="1 2">
    <name type="scientific">Candidatus Buchananbacteria bacterium RIFCSPLOWO2_01_FULL_39_33</name>
    <dbReference type="NCBI Taxonomy" id="1797543"/>
    <lineage>
        <taxon>Bacteria</taxon>
        <taxon>Candidatus Buchananiibacteriota</taxon>
    </lineage>
</organism>